<dbReference type="NCBIfam" id="TIGR01297">
    <property type="entry name" value="CDF"/>
    <property type="match status" value="1"/>
</dbReference>
<evidence type="ECO:0000313" key="12">
    <source>
        <dbReference type="EMBL" id="TDR45588.1"/>
    </source>
</evidence>
<keyword evidence="13" id="KW-1185">Reference proteome</keyword>
<keyword evidence="4 9" id="KW-0812">Transmembrane</keyword>
<protein>
    <submittedName>
        <fullName evidence="12">Cobalt-zinc-cadmium efflux system protein</fullName>
    </submittedName>
</protein>
<evidence type="ECO:0000256" key="8">
    <source>
        <dbReference type="ARBA" id="ARBA00023136"/>
    </source>
</evidence>
<feature type="transmembrane region" description="Helical" evidence="9">
    <location>
        <begin position="24"/>
        <end position="46"/>
    </location>
</feature>
<evidence type="ECO:0000313" key="13">
    <source>
        <dbReference type="Proteomes" id="UP000295293"/>
    </source>
</evidence>
<evidence type="ECO:0000256" key="2">
    <source>
        <dbReference type="ARBA" id="ARBA00008873"/>
    </source>
</evidence>
<dbReference type="InterPro" id="IPR058533">
    <property type="entry name" value="Cation_efflux_TM"/>
</dbReference>
<dbReference type="InterPro" id="IPR027470">
    <property type="entry name" value="Cation_efflux_CTD"/>
</dbReference>
<keyword evidence="7" id="KW-0406">Ion transport</keyword>
<keyword evidence="8 9" id="KW-0472">Membrane</keyword>
<evidence type="ECO:0000259" key="11">
    <source>
        <dbReference type="Pfam" id="PF16916"/>
    </source>
</evidence>
<reference evidence="12 13" key="1">
    <citation type="submission" date="2019-03" db="EMBL/GenBank/DDBJ databases">
        <title>Genomic Encyclopedia of Type Strains, Phase IV (KMG-IV): sequencing the most valuable type-strain genomes for metagenomic binning, comparative biology and taxonomic classification.</title>
        <authorList>
            <person name="Goeker M."/>
        </authorList>
    </citation>
    <scope>NUCLEOTIDE SEQUENCE [LARGE SCALE GENOMIC DNA]</scope>
    <source>
        <strain evidence="12 13">DSM 21667</strain>
    </source>
</reference>
<name>A0A4R6Z1X3_9GAMM</name>
<dbReference type="GO" id="GO:0005886">
    <property type="term" value="C:plasma membrane"/>
    <property type="evidence" value="ECO:0007669"/>
    <property type="project" value="TreeGrafter"/>
</dbReference>
<feature type="domain" description="Cation efflux protein transmembrane" evidence="10">
    <location>
        <begin position="23"/>
        <end position="213"/>
    </location>
</feature>
<accession>A0A4R6Z1X3</accession>
<evidence type="ECO:0000259" key="10">
    <source>
        <dbReference type="Pfam" id="PF01545"/>
    </source>
</evidence>
<proteinExistence type="inferred from homology"/>
<dbReference type="OrthoDB" id="9809646at2"/>
<evidence type="ECO:0000256" key="7">
    <source>
        <dbReference type="ARBA" id="ARBA00023065"/>
    </source>
</evidence>
<gene>
    <name evidence="12" type="ORF">DFR29_10416</name>
</gene>
<dbReference type="EMBL" id="SNZH01000004">
    <property type="protein sequence ID" value="TDR45588.1"/>
    <property type="molecule type" value="Genomic_DNA"/>
</dbReference>
<dbReference type="PANTHER" id="PTHR11562">
    <property type="entry name" value="CATION EFFLUX PROTEIN/ ZINC TRANSPORTER"/>
    <property type="match status" value="1"/>
</dbReference>
<feature type="transmembrane region" description="Helical" evidence="9">
    <location>
        <begin position="89"/>
        <end position="108"/>
    </location>
</feature>
<dbReference type="InterPro" id="IPR036837">
    <property type="entry name" value="Cation_efflux_CTD_sf"/>
</dbReference>
<dbReference type="InterPro" id="IPR027469">
    <property type="entry name" value="Cation_efflux_TMD_sf"/>
</dbReference>
<comment type="subcellular location">
    <subcellularLocation>
        <location evidence="1">Membrane</location>
        <topology evidence="1">Multi-pass membrane protein</topology>
    </subcellularLocation>
</comment>
<comment type="caution">
    <text evidence="12">The sequence shown here is derived from an EMBL/GenBank/DDBJ whole genome shotgun (WGS) entry which is preliminary data.</text>
</comment>
<dbReference type="InterPro" id="IPR050681">
    <property type="entry name" value="CDF/SLC30A"/>
</dbReference>
<evidence type="ECO:0000256" key="4">
    <source>
        <dbReference type="ARBA" id="ARBA00022692"/>
    </source>
</evidence>
<dbReference type="Pfam" id="PF16916">
    <property type="entry name" value="ZT_dimer"/>
    <property type="match status" value="1"/>
</dbReference>
<dbReference type="Pfam" id="PF01545">
    <property type="entry name" value="Cation_efflux"/>
    <property type="match status" value="1"/>
</dbReference>
<keyword evidence="5" id="KW-0862">Zinc</keyword>
<keyword evidence="5" id="KW-0864">Zinc transport</keyword>
<dbReference type="RefSeq" id="WP_133817965.1">
    <property type="nucleotide sequence ID" value="NZ_SNZH01000004.1"/>
</dbReference>
<dbReference type="InterPro" id="IPR002524">
    <property type="entry name" value="Cation_efflux"/>
</dbReference>
<dbReference type="PANTHER" id="PTHR11562:SF17">
    <property type="entry name" value="RE54080P-RELATED"/>
    <property type="match status" value="1"/>
</dbReference>
<dbReference type="SUPFAM" id="SSF161111">
    <property type="entry name" value="Cation efflux protein transmembrane domain-like"/>
    <property type="match status" value="1"/>
</dbReference>
<dbReference type="SUPFAM" id="SSF160240">
    <property type="entry name" value="Cation efflux protein cytoplasmic domain-like"/>
    <property type="match status" value="1"/>
</dbReference>
<evidence type="ECO:0000256" key="5">
    <source>
        <dbReference type="ARBA" id="ARBA00022906"/>
    </source>
</evidence>
<feature type="transmembrane region" description="Helical" evidence="9">
    <location>
        <begin position="52"/>
        <end position="69"/>
    </location>
</feature>
<dbReference type="AlphaFoldDB" id="A0A4R6Z1X3"/>
<sequence length="308" mass="33068">MNTASKDDSDDHGITTAPERSLRIALVLTGTFLIAEVIGGIVTNSLALLSDAAHMFTDVAALAIALLAIRIGKRAADRRRTFGYARFEILAAAFNAVLLFLVALYILWEAVDRFRTPAPVQSTAMMVIAALGLIVNLISMRLLQAGSEKSLNVKGAYLEVWSDMLGSVGVLVAGAVIQFTGWTLIDPIIAVLIGFWVLPRTWVLLKDSLNVLLEGVPSGMALENIEAEVRTIPGVVAVHDLHVWAVSSGKALLTAHVVRDGTTEIADSALLATVRARLKGRFDVHHATLELERAAPGDTTTEETFDHA</sequence>
<feature type="transmembrane region" description="Helical" evidence="9">
    <location>
        <begin position="120"/>
        <end position="143"/>
    </location>
</feature>
<feature type="transmembrane region" description="Helical" evidence="9">
    <location>
        <begin position="188"/>
        <end position="205"/>
    </location>
</feature>
<keyword evidence="3" id="KW-0813">Transport</keyword>
<comment type="similarity">
    <text evidence="2">Belongs to the cation diffusion facilitator (CDF) transporter (TC 2.A.4) family. SLC30A subfamily.</text>
</comment>
<dbReference type="Proteomes" id="UP000295293">
    <property type="component" value="Unassembled WGS sequence"/>
</dbReference>
<dbReference type="Gene3D" id="1.20.1510.10">
    <property type="entry name" value="Cation efflux protein transmembrane domain"/>
    <property type="match status" value="1"/>
</dbReference>
<evidence type="ECO:0000256" key="3">
    <source>
        <dbReference type="ARBA" id="ARBA00022448"/>
    </source>
</evidence>
<keyword evidence="6 9" id="KW-1133">Transmembrane helix</keyword>
<evidence type="ECO:0000256" key="1">
    <source>
        <dbReference type="ARBA" id="ARBA00004141"/>
    </source>
</evidence>
<feature type="transmembrane region" description="Helical" evidence="9">
    <location>
        <begin position="164"/>
        <end position="182"/>
    </location>
</feature>
<dbReference type="GO" id="GO:0005385">
    <property type="term" value="F:zinc ion transmembrane transporter activity"/>
    <property type="evidence" value="ECO:0007669"/>
    <property type="project" value="TreeGrafter"/>
</dbReference>
<feature type="domain" description="Cation efflux protein cytoplasmic" evidence="11">
    <location>
        <begin position="218"/>
        <end position="292"/>
    </location>
</feature>
<organism evidence="12 13">
    <name type="scientific">Tahibacter aquaticus</name>
    <dbReference type="NCBI Taxonomy" id="520092"/>
    <lineage>
        <taxon>Bacteria</taxon>
        <taxon>Pseudomonadati</taxon>
        <taxon>Pseudomonadota</taxon>
        <taxon>Gammaproteobacteria</taxon>
        <taxon>Lysobacterales</taxon>
        <taxon>Rhodanobacteraceae</taxon>
        <taxon>Tahibacter</taxon>
    </lineage>
</organism>
<evidence type="ECO:0000256" key="6">
    <source>
        <dbReference type="ARBA" id="ARBA00022989"/>
    </source>
</evidence>
<evidence type="ECO:0000256" key="9">
    <source>
        <dbReference type="SAM" id="Phobius"/>
    </source>
</evidence>